<evidence type="ECO:0008006" key="4">
    <source>
        <dbReference type="Google" id="ProtNLM"/>
    </source>
</evidence>
<proteinExistence type="predicted"/>
<comment type="caution">
    <text evidence="2">The sequence shown here is derived from an EMBL/GenBank/DDBJ whole genome shotgun (WGS) entry which is preliminary data.</text>
</comment>
<name>A0A1D2JNZ3_PARBR</name>
<dbReference type="GO" id="GO:0003676">
    <property type="term" value="F:nucleic acid binding"/>
    <property type="evidence" value="ECO:0007669"/>
    <property type="project" value="InterPro"/>
</dbReference>
<feature type="region of interest" description="Disordered" evidence="1">
    <location>
        <begin position="84"/>
        <end position="104"/>
    </location>
</feature>
<accession>A0A1D2JNZ3</accession>
<dbReference type="Proteomes" id="UP000242814">
    <property type="component" value="Unassembled WGS sequence"/>
</dbReference>
<dbReference type="AlphaFoldDB" id="A0A1D2JNZ3"/>
<reference evidence="2 3" key="1">
    <citation type="submission" date="2016-06" db="EMBL/GenBank/DDBJ databases">
        <authorList>
            <person name="Kjaerup R.B."/>
            <person name="Dalgaard T.S."/>
            <person name="Juul-Madsen H.R."/>
        </authorList>
    </citation>
    <scope>NUCLEOTIDE SEQUENCE [LARGE SCALE GENOMIC DNA]</scope>
    <source>
        <strain evidence="2 3">Pb300</strain>
    </source>
</reference>
<evidence type="ECO:0000313" key="3">
    <source>
        <dbReference type="Proteomes" id="UP000242814"/>
    </source>
</evidence>
<feature type="compositionally biased region" description="Polar residues" evidence="1">
    <location>
        <begin position="141"/>
        <end position="158"/>
    </location>
</feature>
<evidence type="ECO:0000256" key="1">
    <source>
        <dbReference type="SAM" id="MobiDB-lite"/>
    </source>
</evidence>
<dbReference type="VEuPathDB" id="FungiDB:PABG_01958"/>
<dbReference type="CDD" id="cd12261">
    <property type="entry name" value="RRM1_3_MRN1"/>
    <property type="match status" value="1"/>
</dbReference>
<feature type="compositionally biased region" description="Low complexity" evidence="1">
    <location>
        <begin position="120"/>
        <end position="138"/>
    </location>
</feature>
<dbReference type="VEuPathDB" id="FungiDB:PADG_00341"/>
<dbReference type="Gene3D" id="3.30.70.330">
    <property type="match status" value="2"/>
</dbReference>
<dbReference type="InterPro" id="IPR012677">
    <property type="entry name" value="Nucleotide-bd_a/b_plait_sf"/>
</dbReference>
<sequence>MAPHRILRLPRTLLRFAGPANTVRLDCPSLYKTIFKLPQPLIYFHVLSWFRKPRLIRMLLADNLKQALCEGGVTQEALETLISGPDNLDDPVDSRSILGSQSPTEIYKPESHALRAILNGSNNENIPSSSSSNSSPHSGTGRFQRSAANGNFRQPSFENDVTSFLSDEKEDMSFYCNSQTRQDRQQQANCTENRTILLKGLSEKTTHRDIVAAVRGGALVDVFLRPRERQASISFAEGKSAQEFLSYAKRQDLYILGKLIDISWSERQFYLPGHVAGKLANGASRNLVIRSVHPNLTEARIRGDLEHIHNLIVIDITFERGNAYISTNSVHNALFARTCMMSRLAYKGMKIEYYPDECAGPLPKVQYVPKKVAPAPPVRKAAPMTNRFQMLNMDGEDDSEEEDDLISGTSLGGNISWTNSSIAV</sequence>
<dbReference type="EMBL" id="LZYO01000012">
    <property type="protein sequence ID" value="ODH44912.1"/>
    <property type="molecule type" value="Genomic_DNA"/>
</dbReference>
<dbReference type="SUPFAM" id="SSF54928">
    <property type="entry name" value="RNA-binding domain, RBD"/>
    <property type="match status" value="1"/>
</dbReference>
<dbReference type="InterPro" id="IPR035979">
    <property type="entry name" value="RBD_domain_sf"/>
</dbReference>
<evidence type="ECO:0000313" key="2">
    <source>
        <dbReference type="EMBL" id="ODH44912.1"/>
    </source>
</evidence>
<feature type="region of interest" description="Disordered" evidence="1">
    <location>
        <begin position="120"/>
        <end position="158"/>
    </location>
</feature>
<organism evidence="2 3">
    <name type="scientific">Paracoccidioides brasiliensis</name>
    <dbReference type="NCBI Taxonomy" id="121759"/>
    <lineage>
        <taxon>Eukaryota</taxon>
        <taxon>Fungi</taxon>
        <taxon>Dikarya</taxon>
        <taxon>Ascomycota</taxon>
        <taxon>Pezizomycotina</taxon>
        <taxon>Eurotiomycetes</taxon>
        <taxon>Eurotiomycetidae</taxon>
        <taxon>Onygenales</taxon>
        <taxon>Ajellomycetaceae</taxon>
        <taxon>Paracoccidioides</taxon>
    </lineage>
</organism>
<protein>
    <recommendedName>
        <fullName evidence="4">RRM domain-containing protein</fullName>
    </recommendedName>
</protein>
<gene>
    <name evidence="2" type="ORF">ACO22_00608</name>
</gene>